<dbReference type="GO" id="GO:0012505">
    <property type="term" value="C:endomembrane system"/>
    <property type="evidence" value="ECO:0007669"/>
    <property type="project" value="UniProtKB-SubCell"/>
</dbReference>
<keyword evidence="3" id="KW-0653">Protein transport</keyword>
<dbReference type="GO" id="GO:0006886">
    <property type="term" value="P:intracellular protein transport"/>
    <property type="evidence" value="ECO:0007669"/>
    <property type="project" value="InterPro"/>
</dbReference>
<sequence>YVHVILQLIDKAGDFVSDDIWYRVVQFVTNNEDLQPYAAAKAREYLEKPALHETMVKVSAYLLGEYSHLLARRTGCTPKEIFIIINEKLPTVTTSTVAILLSTYAKILMHNHPPDPELQEQIWSIFRKYESYIDVEIQQRAVEYIALCNKGAALVDVLAEMPKFPERQSALLKKAEDAEVDTAEQSAIRLRSQQQTSNTLVVTNQRPTEGSLPVSQLGLVRMPSEKMEASTQDQTSFQDQGMTKENGVISEVVPQDVPPADLLGDLVGPLAINGSPVAAIPVEQRNQNLLSVLEATPEAAGPLALATVDNQPNSIQPIVNIAERFNELCLKDSGVLYEDPHIQIGIKAEWRAHHGHVVLFLGNKNTSPLVSVQALILPPTHLKMELSLVPETIPPRAQVQCPLEFVNLRASRDVAVLDISYKFGTATGNIKLRLPAVMNKFLHPISVTAEEFFLQWKSLSGPPLKLQEVLRGVKPLSLPEMANLFTSLHLAVAPGIDTNPNNLIACATFYSESTRAMLCLIRVETDPSDRTQLRITIASGDPTLTFELKERIKEYLVDIPTQTPSAVVAPLQPQSPVTPVAYNDPGAMLAGLL</sequence>
<name>A0A9E7G5L5_9LILI</name>
<dbReference type="InterPro" id="IPR011989">
    <property type="entry name" value="ARM-like"/>
</dbReference>
<evidence type="ECO:0000259" key="5">
    <source>
        <dbReference type="SMART" id="SM00809"/>
    </source>
</evidence>
<feature type="non-terminal residue" evidence="6">
    <location>
        <position position="1"/>
    </location>
</feature>
<protein>
    <submittedName>
        <fullName evidence="6">Alpha adaptin AP2, C-terminal domain</fullName>
    </submittedName>
</protein>
<dbReference type="InterPro" id="IPR008152">
    <property type="entry name" value="Clathrin_a/b/g-adaptin_app_Ig"/>
</dbReference>
<dbReference type="SUPFAM" id="SSF48371">
    <property type="entry name" value="ARM repeat"/>
    <property type="match status" value="1"/>
</dbReference>
<dbReference type="Gene3D" id="3.30.310.10">
    <property type="entry name" value="TATA-Binding Protein"/>
    <property type="match status" value="1"/>
</dbReference>
<dbReference type="GO" id="GO:0030131">
    <property type="term" value="C:clathrin adaptor complex"/>
    <property type="evidence" value="ECO:0007669"/>
    <property type="project" value="InterPro"/>
</dbReference>
<dbReference type="Gene3D" id="1.25.10.10">
    <property type="entry name" value="Leucine-rich Repeat Variant"/>
    <property type="match status" value="1"/>
</dbReference>
<organism evidence="6 7">
    <name type="scientific">Musa troglodytarum</name>
    <name type="common">fe'i banana</name>
    <dbReference type="NCBI Taxonomy" id="320322"/>
    <lineage>
        <taxon>Eukaryota</taxon>
        <taxon>Viridiplantae</taxon>
        <taxon>Streptophyta</taxon>
        <taxon>Embryophyta</taxon>
        <taxon>Tracheophyta</taxon>
        <taxon>Spermatophyta</taxon>
        <taxon>Magnoliopsida</taxon>
        <taxon>Liliopsida</taxon>
        <taxon>Zingiberales</taxon>
        <taxon>Musaceae</taxon>
        <taxon>Musa</taxon>
    </lineage>
</organism>
<dbReference type="Gene3D" id="2.60.40.1230">
    <property type="match status" value="1"/>
</dbReference>
<accession>A0A9E7G5L5</accession>
<feature type="domain" description="Clathrin adaptor alpha/beta/gamma-adaptin appendage Ig-like subdomain" evidence="5">
    <location>
        <begin position="326"/>
        <end position="435"/>
    </location>
</feature>
<dbReference type="SUPFAM" id="SSF55711">
    <property type="entry name" value="Subdomain of clathrin and coatomer appendage domain"/>
    <property type="match status" value="1"/>
</dbReference>
<dbReference type="Proteomes" id="UP001055439">
    <property type="component" value="Chromosome 5"/>
</dbReference>
<reference evidence="6" key="1">
    <citation type="submission" date="2022-05" db="EMBL/GenBank/DDBJ databases">
        <title>The Musa troglodytarum L. genome provides insights into the mechanism of non-climacteric behaviour and enrichment of carotenoids.</title>
        <authorList>
            <person name="Wang J."/>
        </authorList>
    </citation>
    <scope>NUCLEOTIDE SEQUENCE</scope>
    <source>
        <tissue evidence="6">Leaf</tissue>
    </source>
</reference>
<evidence type="ECO:0000313" key="7">
    <source>
        <dbReference type="Proteomes" id="UP001055439"/>
    </source>
</evidence>
<dbReference type="SUPFAM" id="SSF49348">
    <property type="entry name" value="Clathrin adaptor appendage domain"/>
    <property type="match status" value="1"/>
</dbReference>
<dbReference type="EMBL" id="CP097507">
    <property type="protein sequence ID" value="URE08160.1"/>
    <property type="molecule type" value="Genomic_DNA"/>
</dbReference>
<evidence type="ECO:0000256" key="3">
    <source>
        <dbReference type="ARBA" id="ARBA00022927"/>
    </source>
</evidence>
<dbReference type="InterPro" id="IPR009028">
    <property type="entry name" value="Coatomer/calthrin_app_sub_C"/>
</dbReference>
<dbReference type="InterPro" id="IPR016024">
    <property type="entry name" value="ARM-type_fold"/>
</dbReference>
<keyword evidence="7" id="KW-1185">Reference proteome</keyword>
<proteinExistence type="predicted"/>
<gene>
    <name evidence="6" type="ORF">MUK42_20290</name>
</gene>
<keyword evidence="4" id="KW-0472">Membrane</keyword>
<dbReference type="InterPro" id="IPR012295">
    <property type="entry name" value="TBP_dom_sf"/>
</dbReference>
<dbReference type="OrthoDB" id="413467at2759"/>
<evidence type="ECO:0000256" key="4">
    <source>
        <dbReference type="ARBA" id="ARBA00023136"/>
    </source>
</evidence>
<dbReference type="InterPro" id="IPR013041">
    <property type="entry name" value="Clathrin_app_Ig-like_sf"/>
</dbReference>
<dbReference type="SMART" id="SM00809">
    <property type="entry name" value="Alpha_adaptinC2"/>
    <property type="match status" value="1"/>
</dbReference>
<dbReference type="PANTHER" id="PTHR22780">
    <property type="entry name" value="ADAPTIN, ALPHA/GAMMA/EPSILON"/>
    <property type="match status" value="1"/>
</dbReference>
<evidence type="ECO:0000313" key="6">
    <source>
        <dbReference type="EMBL" id="URE08160.1"/>
    </source>
</evidence>
<keyword evidence="2" id="KW-0813">Transport</keyword>
<dbReference type="Pfam" id="PF01602">
    <property type="entry name" value="Adaptin_N"/>
    <property type="match status" value="1"/>
</dbReference>
<dbReference type="InterPro" id="IPR003164">
    <property type="entry name" value="Clathrin_a-adaptin_app_sub_C"/>
</dbReference>
<evidence type="ECO:0000256" key="1">
    <source>
        <dbReference type="ARBA" id="ARBA00004308"/>
    </source>
</evidence>
<comment type="subcellular location">
    <subcellularLocation>
        <location evidence="1">Endomembrane system</location>
    </subcellularLocation>
</comment>
<dbReference type="InterPro" id="IPR050840">
    <property type="entry name" value="Adaptor_Complx_Large_Subunit"/>
</dbReference>
<dbReference type="GO" id="GO:0016192">
    <property type="term" value="P:vesicle-mediated transport"/>
    <property type="evidence" value="ECO:0007669"/>
    <property type="project" value="InterPro"/>
</dbReference>
<evidence type="ECO:0000256" key="2">
    <source>
        <dbReference type="ARBA" id="ARBA00022448"/>
    </source>
</evidence>
<dbReference type="AlphaFoldDB" id="A0A9E7G5L5"/>
<dbReference type="InterPro" id="IPR002553">
    <property type="entry name" value="Clathrin/coatomer_adapt-like_N"/>
</dbReference>
<dbReference type="Pfam" id="PF02883">
    <property type="entry name" value="Alpha_adaptinC2"/>
    <property type="match status" value="1"/>
</dbReference>
<dbReference type="Pfam" id="PF02296">
    <property type="entry name" value="Alpha_adaptin_C"/>
    <property type="match status" value="1"/>
</dbReference>